<gene>
    <name evidence="15" type="ORF">HMPREF9156_00522</name>
</gene>
<evidence type="ECO:0000256" key="12">
    <source>
        <dbReference type="ARBA" id="ARBA00041260"/>
    </source>
</evidence>
<keyword evidence="3" id="KW-0812">Transmembrane</keyword>
<accession>J0DFI6</accession>
<evidence type="ECO:0000256" key="8">
    <source>
        <dbReference type="ARBA" id="ARBA00023180"/>
    </source>
</evidence>
<evidence type="ECO:0000259" key="14">
    <source>
        <dbReference type="Pfam" id="PF00150"/>
    </source>
</evidence>
<dbReference type="GO" id="GO:0005576">
    <property type="term" value="C:extracellular region"/>
    <property type="evidence" value="ECO:0007669"/>
    <property type="project" value="TreeGrafter"/>
</dbReference>
<dbReference type="GO" id="GO:0005886">
    <property type="term" value="C:plasma membrane"/>
    <property type="evidence" value="ECO:0007669"/>
    <property type="project" value="UniProtKB-SubCell"/>
</dbReference>
<keyword evidence="6" id="KW-1133">Transmembrane helix</keyword>
<dbReference type="GO" id="GO:0009251">
    <property type="term" value="P:glucan catabolic process"/>
    <property type="evidence" value="ECO:0007669"/>
    <property type="project" value="TreeGrafter"/>
</dbReference>
<comment type="caution">
    <text evidence="15">The sequence shown here is derived from an EMBL/GenBank/DDBJ whole genome shotgun (WGS) entry which is preliminary data.</text>
</comment>
<organism evidence="15 16">
    <name type="scientific">Scardovia wiggsiae F0424</name>
    <dbReference type="NCBI Taxonomy" id="857290"/>
    <lineage>
        <taxon>Bacteria</taxon>
        <taxon>Bacillati</taxon>
        <taxon>Actinomycetota</taxon>
        <taxon>Actinomycetes</taxon>
        <taxon>Bifidobacteriales</taxon>
        <taxon>Bifidobacteriaceae</taxon>
        <taxon>Scardovia</taxon>
    </lineage>
</organism>
<keyword evidence="5" id="KW-0735">Signal-anchor</keyword>
<evidence type="ECO:0000256" key="10">
    <source>
        <dbReference type="ARBA" id="ARBA00023316"/>
    </source>
</evidence>
<evidence type="ECO:0000256" key="13">
    <source>
        <dbReference type="RuleBase" id="RU361153"/>
    </source>
</evidence>
<dbReference type="Gene3D" id="3.20.20.80">
    <property type="entry name" value="Glycosidases"/>
    <property type="match status" value="1"/>
</dbReference>
<dbReference type="SUPFAM" id="SSF51445">
    <property type="entry name" value="(Trans)glycosidases"/>
    <property type="match status" value="1"/>
</dbReference>
<evidence type="ECO:0000256" key="9">
    <source>
        <dbReference type="ARBA" id="ARBA00023295"/>
    </source>
</evidence>
<evidence type="ECO:0000313" key="16">
    <source>
        <dbReference type="Proteomes" id="UP000006415"/>
    </source>
</evidence>
<feature type="domain" description="Glycoside hydrolase family 5" evidence="14">
    <location>
        <begin position="74"/>
        <end position="315"/>
    </location>
</feature>
<keyword evidence="9 13" id="KW-0326">Glycosidase</keyword>
<dbReference type="InterPro" id="IPR001547">
    <property type="entry name" value="Glyco_hydro_5"/>
</dbReference>
<name>J0DFI6_9BIFI</name>
<keyword evidence="8" id="KW-0325">Glycoprotein</keyword>
<evidence type="ECO:0000256" key="7">
    <source>
        <dbReference type="ARBA" id="ARBA00023136"/>
    </source>
</evidence>
<dbReference type="STRING" id="857290.HMPREF9156_00522"/>
<dbReference type="GO" id="GO:0071555">
    <property type="term" value="P:cell wall organization"/>
    <property type="evidence" value="ECO:0007669"/>
    <property type="project" value="UniProtKB-KW"/>
</dbReference>
<keyword evidence="2" id="KW-1003">Cell membrane</keyword>
<comment type="function">
    <text evidence="11">Glucosidase involved in the degradation of cellulosic biomass. Active on lichenan.</text>
</comment>
<dbReference type="Pfam" id="PF00150">
    <property type="entry name" value="Cellulase"/>
    <property type="match status" value="1"/>
</dbReference>
<keyword evidence="10" id="KW-0961">Cell wall biogenesis/degradation</keyword>
<evidence type="ECO:0000256" key="4">
    <source>
        <dbReference type="ARBA" id="ARBA00022801"/>
    </source>
</evidence>
<evidence type="ECO:0000313" key="15">
    <source>
        <dbReference type="EMBL" id="EJD65078.1"/>
    </source>
</evidence>
<evidence type="ECO:0000256" key="2">
    <source>
        <dbReference type="ARBA" id="ARBA00022475"/>
    </source>
</evidence>
<evidence type="ECO:0000256" key="5">
    <source>
        <dbReference type="ARBA" id="ARBA00022968"/>
    </source>
</evidence>
<dbReference type="Proteomes" id="UP000006415">
    <property type="component" value="Unassembled WGS sequence"/>
</dbReference>
<dbReference type="InterPro" id="IPR017853">
    <property type="entry name" value="GH"/>
</dbReference>
<evidence type="ECO:0000256" key="11">
    <source>
        <dbReference type="ARBA" id="ARBA00037126"/>
    </source>
</evidence>
<evidence type="ECO:0000256" key="6">
    <source>
        <dbReference type="ARBA" id="ARBA00022989"/>
    </source>
</evidence>
<protein>
    <recommendedName>
        <fullName evidence="12">Exo-1,3-beta-glucanase D</fullName>
    </recommendedName>
</protein>
<keyword evidence="7" id="KW-0472">Membrane</keyword>
<dbReference type="PANTHER" id="PTHR31297">
    <property type="entry name" value="GLUCAN ENDO-1,6-BETA-GLUCOSIDASE B"/>
    <property type="match status" value="1"/>
</dbReference>
<dbReference type="AlphaFoldDB" id="J0DFI6"/>
<sequence length="381" mass="43456">MIGACAYPVSMDNRKHRIAAGISGVNLGNWLVLEKWMSPSVFADAGGAEDEYSLSRNLAYDELARRLEAHRDTYITEEDFACLAAEGIDTVRLPVPFFLFGGCPPYIGCTSYVDKAFAWANRYGLKILLDLHTVPGSQNGFDNGGQIGVVSWHTSHKDIAFALSVLDRMARRYGRDDALFGIEVLNEPKLPMRFLKRFYATAYIRLRRILPPEKAVVFHDGFNLPGMAAAFLADRRFRSMDNVYVDTHVYLTFTEQKIERFLKHTPGMHAGRTPRERHRQLLYTWGIGLDKLFIRSVDKIVPVIAGEWCAESSVGKLQASAKGIAEAPRFTSFVAQLHREAFPRQFFWSYQIERDPARRDSMRGTWKEFWDWRMCHDAGIV</sequence>
<dbReference type="GO" id="GO:0008422">
    <property type="term" value="F:beta-glucosidase activity"/>
    <property type="evidence" value="ECO:0007669"/>
    <property type="project" value="TreeGrafter"/>
</dbReference>
<keyword evidence="4 13" id="KW-0378">Hydrolase</keyword>
<evidence type="ECO:0000256" key="3">
    <source>
        <dbReference type="ARBA" id="ARBA00022692"/>
    </source>
</evidence>
<evidence type="ECO:0000256" key="1">
    <source>
        <dbReference type="ARBA" id="ARBA00004401"/>
    </source>
</evidence>
<dbReference type="PANTHER" id="PTHR31297:SF34">
    <property type="entry name" value="GLUCAN 1,3-BETA-GLUCOSIDASE 2"/>
    <property type="match status" value="1"/>
</dbReference>
<dbReference type="EMBL" id="AGZS01000002">
    <property type="protein sequence ID" value="EJD65078.1"/>
    <property type="molecule type" value="Genomic_DNA"/>
</dbReference>
<dbReference type="HOGENOM" id="CLU_004624_0_2_11"/>
<dbReference type="InterPro" id="IPR050386">
    <property type="entry name" value="Glycosyl_hydrolase_5"/>
</dbReference>
<keyword evidence="16" id="KW-1185">Reference proteome</keyword>
<comment type="subcellular location">
    <subcellularLocation>
        <location evidence="1">Cell membrane</location>
        <topology evidence="1">Single-pass type II membrane protein</topology>
    </subcellularLocation>
</comment>
<reference evidence="15 16" key="1">
    <citation type="submission" date="2012-01" db="EMBL/GenBank/DDBJ databases">
        <title>The Genome Sequence of Scardovia wiggsiae F0424.</title>
        <authorList>
            <consortium name="The Broad Institute Genome Sequencing Platform"/>
            <person name="Earl A."/>
            <person name="Ward D."/>
            <person name="Feldgarden M."/>
            <person name="Gevers D."/>
            <person name="Izard J."/>
            <person name="Ganesan A."/>
            <person name="Baranova O.V."/>
            <person name="Blanton J.M."/>
            <person name="Tanner A.C."/>
            <person name="Mathney J."/>
            <person name="Dewhirst F.E."/>
            <person name="Young S.K."/>
            <person name="Zeng Q."/>
            <person name="Gargeya S."/>
            <person name="Fitzgerald M."/>
            <person name="Haas B."/>
            <person name="Abouelleil A."/>
            <person name="Alvarado L."/>
            <person name="Arachchi H.M."/>
            <person name="Berlin A."/>
            <person name="Chapman S.B."/>
            <person name="Gearin G."/>
            <person name="Goldberg J."/>
            <person name="Griggs A."/>
            <person name="Gujja S."/>
            <person name="Hansen M."/>
            <person name="Heiman D."/>
            <person name="Howarth C."/>
            <person name="Larimer J."/>
            <person name="Lui A."/>
            <person name="MacDonald P.J.P."/>
            <person name="McCowen C."/>
            <person name="Montmayeur A."/>
            <person name="Murphy C."/>
            <person name="Neiman D."/>
            <person name="Pearson M."/>
            <person name="Priest M."/>
            <person name="Roberts A."/>
            <person name="Saif S."/>
            <person name="Shea T."/>
            <person name="Sisk P."/>
            <person name="Stolte C."/>
            <person name="Sykes S."/>
            <person name="Wortman J."/>
            <person name="Nusbaum C."/>
            <person name="Birren B."/>
        </authorList>
    </citation>
    <scope>NUCLEOTIDE SEQUENCE [LARGE SCALE GENOMIC DNA]</scope>
    <source>
        <strain evidence="15 16">F0424</strain>
    </source>
</reference>
<comment type="similarity">
    <text evidence="13">Belongs to the glycosyl hydrolase 5 (cellulase A) family.</text>
</comment>
<dbReference type="eggNOG" id="COG2730">
    <property type="taxonomic scope" value="Bacteria"/>
</dbReference>
<proteinExistence type="inferred from homology"/>
<dbReference type="GO" id="GO:0009986">
    <property type="term" value="C:cell surface"/>
    <property type="evidence" value="ECO:0007669"/>
    <property type="project" value="TreeGrafter"/>
</dbReference>